<evidence type="ECO:0000256" key="2">
    <source>
        <dbReference type="ARBA" id="ARBA00022679"/>
    </source>
</evidence>
<dbReference type="GO" id="GO:0008168">
    <property type="term" value="F:methyltransferase activity"/>
    <property type="evidence" value="ECO:0007669"/>
    <property type="project" value="UniProtKB-KW"/>
</dbReference>
<dbReference type="PANTHER" id="PTHR30481:SF4">
    <property type="entry name" value="SITE-SPECIFIC DNA-METHYLTRANSFERASE (ADENINE-SPECIFIC)"/>
    <property type="match status" value="1"/>
</dbReference>
<accession>A0ABY0P7X4</accession>
<sequence>MKRSLFRCFGGKYTMAKSIIALLPPHRVYTEPFGGAASVLMRKPPSPVEVLGDADLDIVSLYRCVQDPTLCAMLVMKMTWTPFSSAEFERACTETGGLPLERAWRVIVRSAMAFSPERVYAKISGFRRSTGSATLPASYDWSTYADALPAFRDRLRRVIIEHGDAISTMRHHDHPDTLHYVDPPYVPATRTSRHGYVHELDDDGQARLLECLRQLKGMVILSGYDSALYSDGLPGWSLIRRNVRDSARRERTECLWLNPSAALAGESQTPLFAA</sequence>
<dbReference type="PANTHER" id="PTHR30481">
    <property type="entry name" value="DNA ADENINE METHYLASE"/>
    <property type="match status" value="1"/>
</dbReference>
<proteinExistence type="predicted"/>
<dbReference type="Gene3D" id="3.40.50.150">
    <property type="entry name" value="Vaccinia Virus protein VP39"/>
    <property type="match status" value="2"/>
</dbReference>
<name>A0ABY0P7X4_9HYPH</name>
<dbReference type="EMBL" id="FNBZ01000007">
    <property type="protein sequence ID" value="SDH20141.1"/>
    <property type="molecule type" value="Genomic_DNA"/>
</dbReference>
<keyword evidence="3" id="KW-0949">S-adenosyl-L-methionine</keyword>
<keyword evidence="2" id="KW-0808">Transferase</keyword>
<dbReference type="RefSeq" id="WP_091860159.1">
    <property type="nucleotide sequence ID" value="NZ_FNBZ01000007.1"/>
</dbReference>
<keyword evidence="5" id="KW-1185">Reference proteome</keyword>
<gene>
    <name evidence="4" type="ORF">SAMN05421844_107144</name>
</gene>
<evidence type="ECO:0000256" key="3">
    <source>
        <dbReference type="ARBA" id="ARBA00022691"/>
    </source>
</evidence>
<evidence type="ECO:0000313" key="4">
    <source>
        <dbReference type="EMBL" id="SDH20141.1"/>
    </source>
</evidence>
<reference evidence="4 5" key="1">
    <citation type="submission" date="2016-10" db="EMBL/GenBank/DDBJ databases">
        <authorList>
            <person name="Varghese N."/>
            <person name="Submissions S."/>
        </authorList>
    </citation>
    <scope>NUCLEOTIDE SEQUENCE [LARGE SCALE GENOMIC DNA]</scope>
    <source>
        <strain evidence="4 5">DSM 26672</strain>
    </source>
</reference>
<dbReference type="SUPFAM" id="SSF53335">
    <property type="entry name" value="S-adenosyl-L-methionine-dependent methyltransferases"/>
    <property type="match status" value="1"/>
</dbReference>
<keyword evidence="1 4" id="KW-0489">Methyltransferase</keyword>
<dbReference type="InterPro" id="IPR012327">
    <property type="entry name" value="MeTrfase_D12"/>
</dbReference>
<organism evidence="4 5">
    <name type="scientific">Bosea robiniae</name>
    <dbReference type="NCBI Taxonomy" id="1036780"/>
    <lineage>
        <taxon>Bacteria</taxon>
        <taxon>Pseudomonadati</taxon>
        <taxon>Pseudomonadota</taxon>
        <taxon>Alphaproteobacteria</taxon>
        <taxon>Hyphomicrobiales</taxon>
        <taxon>Boseaceae</taxon>
        <taxon>Bosea</taxon>
    </lineage>
</organism>
<evidence type="ECO:0000313" key="5">
    <source>
        <dbReference type="Proteomes" id="UP000199468"/>
    </source>
</evidence>
<dbReference type="Proteomes" id="UP000199468">
    <property type="component" value="Unassembled WGS sequence"/>
</dbReference>
<dbReference type="GO" id="GO:0032259">
    <property type="term" value="P:methylation"/>
    <property type="evidence" value="ECO:0007669"/>
    <property type="project" value="UniProtKB-KW"/>
</dbReference>
<evidence type="ECO:0000256" key="1">
    <source>
        <dbReference type="ARBA" id="ARBA00022603"/>
    </source>
</evidence>
<dbReference type="InterPro" id="IPR029063">
    <property type="entry name" value="SAM-dependent_MTases_sf"/>
</dbReference>
<protein>
    <submittedName>
        <fullName evidence="4">DNA adenine methylase</fullName>
    </submittedName>
</protein>
<dbReference type="Pfam" id="PF02086">
    <property type="entry name" value="MethyltransfD12"/>
    <property type="match status" value="1"/>
</dbReference>
<dbReference type="PRINTS" id="PR00505">
    <property type="entry name" value="D12N6MTFRASE"/>
</dbReference>
<comment type="caution">
    <text evidence="4">The sequence shown here is derived from an EMBL/GenBank/DDBJ whole genome shotgun (WGS) entry which is preliminary data.</text>
</comment>